<reference evidence="1 2" key="1">
    <citation type="submission" date="2017-04" db="EMBL/GenBank/DDBJ databases">
        <authorList>
            <person name="Afonso C.L."/>
            <person name="Miller P.J."/>
            <person name="Scott M.A."/>
            <person name="Spackman E."/>
            <person name="Goraichik I."/>
            <person name="Dimitrov K.M."/>
            <person name="Suarez D.L."/>
            <person name="Swayne D.E."/>
        </authorList>
    </citation>
    <scope>NUCLEOTIDE SEQUENCE [LARGE SCALE GENOMIC DNA]</scope>
    <source>
        <strain evidence="1 2">11</strain>
    </source>
</reference>
<dbReference type="STRING" id="1852522.SAMN06295960_0371"/>
<evidence type="ECO:0000313" key="2">
    <source>
        <dbReference type="Proteomes" id="UP000193834"/>
    </source>
</evidence>
<evidence type="ECO:0000313" key="1">
    <source>
        <dbReference type="EMBL" id="SMG13091.1"/>
    </source>
</evidence>
<protein>
    <submittedName>
        <fullName evidence="1">Uncharacterized protein</fullName>
    </submittedName>
</protein>
<gene>
    <name evidence="1" type="ORF">SAMN06295960_0371</name>
</gene>
<dbReference type="EMBL" id="FXAZ01000001">
    <property type="protein sequence ID" value="SMG13091.1"/>
    <property type="molecule type" value="Genomic_DNA"/>
</dbReference>
<sequence>MPITFAACNQAMNHAQYHTWPMLWRVIGERVGVVMTGKGPFANEMPGEVAFERFLLCGIGIVMNKA</sequence>
<dbReference type="RefSeq" id="WP_085492647.1">
    <property type="nucleotide sequence ID" value="NZ_FXAZ01000001.1"/>
</dbReference>
<accession>A0A1X7IF28</accession>
<proteinExistence type="predicted"/>
<dbReference type="Proteomes" id="UP000193834">
    <property type="component" value="Unassembled WGS sequence"/>
</dbReference>
<dbReference type="AlphaFoldDB" id="A0A1X7IF28"/>
<keyword evidence="2" id="KW-1185">Reference proteome</keyword>
<name>A0A1X7IF28_9BACL</name>
<organism evidence="1 2">
    <name type="scientific">Paenibacillus aquistagni</name>
    <dbReference type="NCBI Taxonomy" id="1852522"/>
    <lineage>
        <taxon>Bacteria</taxon>
        <taxon>Bacillati</taxon>
        <taxon>Bacillota</taxon>
        <taxon>Bacilli</taxon>
        <taxon>Bacillales</taxon>
        <taxon>Paenibacillaceae</taxon>
        <taxon>Paenibacillus</taxon>
    </lineage>
</organism>